<feature type="compositionally biased region" description="Low complexity" evidence="1">
    <location>
        <begin position="499"/>
        <end position="516"/>
    </location>
</feature>
<feature type="region of interest" description="Disordered" evidence="1">
    <location>
        <begin position="1038"/>
        <end position="1306"/>
    </location>
</feature>
<feature type="compositionally biased region" description="Polar residues" evidence="1">
    <location>
        <begin position="1107"/>
        <end position="1120"/>
    </location>
</feature>
<feature type="region of interest" description="Disordered" evidence="1">
    <location>
        <begin position="1327"/>
        <end position="1382"/>
    </location>
</feature>
<feature type="region of interest" description="Disordered" evidence="1">
    <location>
        <begin position="203"/>
        <end position="243"/>
    </location>
</feature>
<reference evidence="3 4" key="1">
    <citation type="submission" date="2019-02" db="EMBL/GenBank/DDBJ databases">
        <title>Opniocepnalus argus genome.</title>
        <authorList>
            <person name="Zhou C."/>
            <person name="Xiao S."/>
        </authorList>
    </citation>
    <scope>NUCLEOTIDE SEQUENCE [LARGE SCALE GENOMIC DNA]</scope>
    <source>
        <strain evidence="3">OARG1902GOOAL</strain>
        <tissue evidence="3">Muscle</tissue>
    </source>
</reference>
<dbReference type="InterPro" id="IPR052850">
    <property type="entry name" value="NPAT_LisH"/>
</dbReference>
<dbReference type="GO" id="GO:0005634">
    <property type="term" value="C:nucleus"/>
    <property type="evidence" value="ECO:0007669"/>
    <property type="project" value="TreeGrafter"/>
</dbReference>
<name>A0A6G1PRV9_CHAAH</name>
<feature type="compositionally biased region" description="Basic and acidic residues" evidence="1">
    <location>
        <begin position="1362"/>
        <end position="1382"/>
    </location>
</feature>
<feature type="region of interest" description="Disordered" evidence="1">
    <location>
        <begin position="538"/>
        <end position="623"/>
    </location>
</feature>
<dbReference type="PANTHER" id="PTHR15087:SF14">
    <property type="entry name" value="PROTEIN NPAT"/>
    <property type="match status" value="1"/>
</dbReference>
<accession>A0A6G1PRV9</accession>
<evidence type="ECO:0000256" key="1">
    <source>
        <dbReference type="SAM" id="MobiDB-lite"/>
    </source>
</evidence>
<sequence length="1403" mass="149593">MLLPSDVARLVLGYLQEEGLSATSQSFIHESPNLMEYAEHTTGDGTIPACVFSVFGKGLTTILNEYVAAKTKETCHEVPAVLTSLWKKLDFTLNQIKSLQNSPAISASQRTRSRLGVANMAKERVPSAASASSIVCSSVPETSSIVSPVQTSHMLGHSTPMSYTALHTRQVPDNSTQQHIHDGNQLLNTPRDSPVQIIVSENRLNSGPMSPGRRKWEMPRKRSGTPSGCSGPSRPATTSGNLNAEPQTEEVVDENFPQLVIQNARDKILGDRSLQEKLAENINKILASEPMPQTSKASSSTVEADQSIDEILGLQGEIHMSDDAIHDILEQTESDPAFQALFDLFDYNKTKFTEDDPGDGDVSSNPEETDTPVLSCSARPLQAGDPGTTNIEVTASETTQMTVKMKPGQDRKNRKSNAPTVFKKTVLVPSNRASRIEKSSAKMLVSHGELQSVSSAAVDSNRNEKASLFSNSVGVTAMDVEGSLKIPSPHTDNVTTLESASKNNTTTSTAHSESTTVPSSRAPAAFITAVVTSVSNVDKQDSKQAQGSIQEPAAALSNQPNFLSPLHVKLNKTPMPTADLPHRSNLTGEGDARPVSTQSETPESPTSKSASSSSTVTSVSGSPSISTLPFTAMPGLPTSASTSASLTATPASYTPAASPTPSSSSGPVTMEPDSSTIKSSKTNKTTADSNNIVSLEIIISDNQDEDSSTDTALNQAISSISMDKIPTIYLSSPAKSPGSPGTPKVNTDEVAQAVSGLQNSETYASPLRSKAETLVSSPLPGTAQAPQSYIIQLPSANPALQVPTASYLLVTEPPTTDAATRPVLLPAGVSKGQPLPNNHYGVTTPACSQGYATGSTLILPSPVKPLMLPVSVMGQNTLGNVQMVSNQLVAIQNPVPVQQSETVQPKRPIVAVKQSTPAGTKTNVVGKVIQPASAENIGQKDAETGSGHRRILIFDSSADINLQTGKLIRNATPSAANASTSQSVEQTEKANTQTAHRTKPTILGGNKPKRREETAKCLNDPPTGAVLVNDAETSMLLQQHQKNPVKKNSRKQEHNIPNQESLRANTSRVDPSQSETLKKPESKGQSKSNDRKHSHDKSDDEAKAKNSHGSMSQSSDSAPKSGNRKDKEESSRKEPGEKASAKSREGRTEKRTSSQEMPNVTANKENEMKGSMQEQQQPSTPSSSATREFSPPAVTQSTSNAHSMSTKHPSKTSSLAKQAAEMLQDIQSLHSPSTPINRHGTGTSDLSLSRTPVTDCNQEESADCLRTPSRQKRSKDGEGTPKHLMPPNTPDIPTCSPASEAGSENSINMAAHTLMILSRAAIARTGTPLKDSLRQEEVGEKSHTSSKISKKRKQSSPTDCPPAKKESKRSPSKKKDRERKKLIDCFPHDLDVDKFLSSLHYDE</sequence>
<dbReference type="EMBL" id="CM015719">
    <property type="protein sequence ID" value="KAF3692957.1"/>
    <property type="molecule type" value="Genomic_DNA"/>
</dbReference>
<feature type="compositionally biased region" description="Low complexity" evidence="1">
    <location>
        <begin position="1171"/>
        <end position="1184"/>
    </location>
</feature>
<feature type="compositionally biased region" description="Low complexity" evidence="1">
    <location>
        <begin position="650"/>
        <end position="667"/>
    </location>
</feature>
<reference evidence="4" key="2">
    <citation type="submission" date="2019-02" db="EMBL/GenBank/DDBJ databases">
        <title>Opniocepnalus argus Var Kimnra genome.</title>
        <authorList>
            <person name="Zhou C."/>
            <person name="Xiao S."/>
        </authorList>
    </citation>
    <scope>NUCLEOTIDE SEQUENCE [LARGE SCALE GENOMIC DNA]</scope>
</reference>
<feature type="region of interest" description="Disordered" evidence="1">
    <location>
        <begin position="650"/>
        <end position="686"/>
    </location>
</feature>
<keyword evidence="4" id="KW-1185">Reference proteome</keyword>
<protein>
    <submittedName>
        <fullName evidence="3">Protein NPAT</fullName>
    </submittedName>
</protein>
<feature type="compositionally biased region" description="Polar residues" evidence="1">
    <location>
        <begin position="1154"/>
        <end position="1163"/>
    </location>
</feature>
<feature type="region of interest" description="Disordered" evidence="1">
    <location>
        <begin position="486"/>
        <end position="520"/>
    </location>
</feature>
<feature type="compositionally biased region" description="Polar residues" evidence="1">
    <location>
        <begin position="224"/>
        <end position="243"/>
    </location>
</feature>
<feature type="domain" description="Protein NPAT C-terminal" evidence="2">
    <location>
        <begin position="1038"/>
        <end position="1403"/>
    </location>
</feature>
<evidence type="ECO:0000313" key="4">
    <source>
        <dbReference type="Proteomes" id="UP000503349"/>
    </source>
</evidence>
<proteinExistence type="predicted"/>
<feature type="region of interest" description="Disordered" evidence="1">
    <location>
        <begin position="972"/>
        <end position="1026"/>
    </location>
</feature>
<dbReference type="PANTHER" id="PTHR15087">
    <property type="entry name" value="PROTEIN NPAT"/>
    <property type="match status" value="1"/>
</dbReference>
<evidence type="ECO:0000313" key="3">
    <source>
        <dbReference type="EMBL" id="KAF3692957.1"/>
    </source>
</evidence>
<feature type="compositionally biased region" description="Polar residues" evidence="1">
    <location>
        <begin position="538"/>
        <end position="549"/>
    </location>
</feature>
<feature type="compositionally biased region" description="Basic and acidic residues" evidence="1">
    <location>
        <begin position="1076"/>
        <end position="1104"/>
    </location>
</feature>
<dbReference type="Proteomes" id="UP000503349">
    <property type="component" value="Chromosome 8"/>
</dbReference>
<dbReference type="GO" id="GO:0003712">
    <property type="term" value="F:transcription coregulator activity"/>
    <property type="evidence" value="ECO:0007669"/>
    <property type="project" value="TreeGrafter"/>
</dbReference>
<feature type="compositionally biased region" description="Polar residues" evidence="1">
    <location>
        <begin position="1225"/>
        <end position="1256"/>
    </location>
</feature>
<evidence type="ECO:0000259" key="2">
    <source>
        <dbReference type="Pfam" id="PF15712"/>
    </source>
</evidence>
<dbReference type="PROSITE" id="PS50896">
    <property type="entry name" value="LISH"/>
    <property type="match status" value="1"/>
</dbReference>
<dbReference type="InterPro" id="IPR006594">
    <property type="entry name" value="LisH"/>
</dbReference>
<organism evidence="3 4">
    <name type="scientific">Channa argus</name>
    <name type="common">Northern snakehead</name>
    <name type="synonym">Ophicephalus argus</name>
    <dbReference type="NCBI Taxonomy" id="215402"/>
    <lineage>
        <taxon>Eukaryota</taxon>
        <taxon>Metazoa</taxon>
        <taxon>Chordata</taxon>
        <taxon>Craniata</taxon>
        <taxon>Vertebrata</taxon>
        <taxon>Euteleostomi</taxon>
        <taxon>Actinopterygii</taxon>
        <taxon>Neopterygii</taxon>
        <taxon>Teleostei</taxon>
        <taxon>Neoteleostei</taxon>
        <taxon>Acanthomorphata</taxon>
        <taxon>Anabantaria</taxon>
        <taxon>Anabantiformes</taxon>
        <taxon>Channoidei</taxon>
        <taxon>Channidae</taxon>
        <taxon>Channa</taxon>
    </lineage>
</organism>
<feature type="compositionally biased region" description="Low complexity" evidence="1">
    <location>
        <begin position="594"/>
        <end position="623"/>
    </location>
</feature>
<feature type="compositionally biased region" description="Low complexity" evidence="1">
    <location>
        <begin position="972"/>
        <end position="983"/>
    </location>
</feature>
<feature type="compositionally biased region" description="Polar residues" evidence="1">
    <location>
        <begin position="1193"/>
        <end position="1216"/>
    </location>
</feature>
<dbReference type="InterPro" id="IPR031442">
    <property type="entry name" value="NPAT_C"/>
</dbReference>
<feature type="compositionally biased region" description="Polar residues" evidence="1">
    <location>
        <begin position="1055"/>
        <end position="1075"/>
    </location>
</feature>
<feature type="compositionally biased region" description="Low complexity" evidence="1">
    <location>
        <begin position="674"/>
        <end position="686"/>
    </location>
</feature>
<feature type="compositionally biased region" description="Basic and acidic residues" evidence="1">
    <location>
        <begin position="1123"/>
        <end position="1153"/>
    </location>
</feature>
<gene>
    <name evidence="3" type="ORF">EXN66_Car008633</name>
</gene>
<feature type="compositionally biased region" description="Basic and acidic residues" evidence="1">
    <location>
        <begin position="1331"/>
        <end position="1343"/>
    </location>
</feature>
<feature type="region of interest" description="Disordered" evidence="1">
    <location>
        <begin position="352"/>
        <end position="389"/>
    </location>
</feature>
<dbReference type="Pfam" id="PF15712">
    <property type="entry name" value="NPAT_C"/>
    <property type="match status" value="1"/>
</dbReference>